<protein>
    <submittedName>
        <fullName evidence="3">Uncharacterized protein</fullName>
    </submittedName>
</protein>
<evidence type="ECO:0000313" key="4">
    <source>
        <dbReference type="Proteomes" id="UP000252519"/>
    </source>
</evidence>
<feature type="region of interest" description="Disordered" evidence="2">
    <location>
        <begin position="106"/>
        <end position="138"/>
    </location>
</feature>
<keyword evidence="4" id="KW-1185">Reference proteome</keyword>
<sequence>MKANEDIAAMKDTLAQPKDDGSVAEAILALERDLLSYMGVYNEERKRIQEQRTEILSRLNTAQGKIAALKAANVEKENEHQKLMSDVKSLQAQIDAFTNLRTPAKEMVTPGAKSRKTATGRRASRMVEEMDSDDGSSPSGVPFVEGLQPFSPATISLKEQARVNSKKAKKCQQIEEPMDVSRPPTNSSAPEAPIISPKPAEKLISTVEVQEHVQVEQNTSVVESLFDLSGSDKSSPHETLVAKRFPNDIFLKKSPSLGQNESPRSSPDVSAMGSTDFDTDREDADQSVWSVVATKPANCTRLDTTAETDLDQSVW</sequence>
<feature type="region of interest" description="Disordered" evidence="2">
    <location>
        <begin position="166"/>
        <end position="196"/>
    </location>
</feature>
<comment type="caution">
    <text evidence="3">The sequence shown here is derived from an EMBL/GenBank/DDBJ whole genome shotgun (WGS) entry which is preliminary data.</text>
</comment>
<name>A0A368FQQ8_ANCCA</name>
<feature type="coiled-coil region" evidence="1">
    <location>
        <begin position="59"/>
        <end position="100"/>
    </location>
</feature>
<evidence type="ECO:0000256" key="1">
    <source>
        <dbReference type="SAM" id="Coils"/>
    </source>
</evidence>
<gene>
    <name evidence="3" type="ORF">ANCCAN_20328</name>
</gene>
<dbReference type="Proteomes" id="UP000252519">
    <property type="component" value="Unassembled WGS sequence"/>
</dbReference>
<dbReference type="AlphaFoldDB" id="A0A368FQQ8"/>
<keyword evidence="1" id="KW-0175">Coiled coil</keyword>
<feature type="compositionally biased region" description="Basic residues" evidence="2">
    <location>
        <begin position="113"/>
        <end position="124"/>
    </location>
</feature>
<feature type="region of interest" description="Disordered" evidence="2">
    <location>
        <begin position="252"/>
        <end position="287"/>
    </location>
</feature>
<dbReference type="EMBL" id="JOJR01000862">
    <property type="protein sequence ID" value="RCN33828.1"/>
    <property type="molecule type" value="Genomic_DNA"/>
</dbReference>
<organism evidence="3 4">
    <name type="scientific">Ancylostoma caninum</name>
    <name type="common">Dog hookworm</name>
    <dbReference type="NCBI Taxonomy" id="29170"/>
    <lineage>
        <taxon>Eukaryota</taxon>
        <taxon>Metazoa</taxon>
        <taxon>Ecdysozoa</taxon>
        <taxon>Nematoda</taxon>
        <taxon>Chromadorea</taxon>
        <taxon>Rhabditida</taxon>
        <taxon>Rhabditina</taxon>
        <taxon>Rhabditomorpha</taxon>
        <taxon>Strongyloidea</taxon>
        <taxon>Ancylostomatidae</taxon>
        <taxon>Ancylostomatinae</taxon>
        <taxon>Ancylostoma</taxon>
    </lineage>
</organism>
<accession>A0A368FQQ8</accession>
<reference evidence="3 4" key="1">
    <citation type="submission" date="2014-10" db="EMBL/GenBank/DDBJ databases">
        <title>Draft genome of the hookworm Ancylostoma caninum.</title>
        <authorList>
            <person name="Mitreva M."/>
        </authorList>
    </citation>
    <scope>NUCLEOTIDE SEQUENCE [LARGE SCALE GENOMIC DNA]</scope>
    <source>
        <strain evidence="3 4">Baltimore</strain>
    </source>
</reference>
<feature type="compositionally biased region" description="Polar residues" evidence="2">
    <location>
        <begin position="256"/>
        <end position="268"/>
    </location>
</feature>
<proteinExistence type="predicted"/>
<evidence type="ECO:0000256" key="2">
    <source>
        <dbReference type="SAM" id="MobiDB-lite"/>
    </source>
</evidence>
<evidence type="ECO:0000313" key="3">
    <source>
        <dbReference type="EMBL" id="RCN33828.1"/>
    </source>
</evidence>
<dbReference type="OrthoDB" id="5856743at2759"/>